<proteinExistence type="predicted"/>
<evidence type="ECO:0000256" key="1">
    <source>
        <dbReference type="SAM" id="MobiDB-lite"/>
    </source>
</evidence>
<dbReference type="RefSeq" id="WP_404593769.1">
    <property type="nucleotide sequence ID" value="NZ_JBIYEW010000003.1"/>
</dbReference>
<feature type="compositionally biased region" description="Basic residues" evidence="1">
    <location>
        <begin position="10"/>
        <end position="21"/>
    </location>
</feature>
<evidence type="ECO:0008006" key="5">
    <source>
        <dbReference type="Google" id="ProtNLM"/>
    </source>
</evidence>
<keyword evidence="2" id="KW-0472">Membrane</keyword>
<feature type="transmembrane region" description="Helical" evidence="2">
    <location>
        <begin position="29"/>
        <end position="51"/>
    </location>
</feature>
<feature type="region of interest" description="Disordered" evidence="1">
    <location>
        <begin position="1"/>
        <end position="21"/>
    </location>
</feature>
<sequence length="619" mass="65622">MGSGIENARKTRQRTKPARPKAMIRRRRLVVGSWIVGTLLVIGGSAAWLGYKATIIKNELSAATGVLPDLKKAIGNNDTNAASKASESLLNHTSAAREAASDPLWKAASALPWFGQNLQAASEVAMTADDVARLAAVPLVNAFKSLDWKTLTPSASGMNLEPLREATPRIQAAAHAVRESTQRLNNIDTENLLPQISGPLTEARVELAGLSKDLNSASSAATLAPAMLGAESPRRYLLLMQNNAESRASGGIPGALAVLSVDKGSLKLDSQTSATALGAFVPPIAIDAEQQSIYTARVGRFMQDVNLTPDFATTARTAQAMWEKSTGERLDGVLSLDPVALSFILDATGPVKVTDPIVQQVGRDLPKELTGKNVVQTLLSDAYAKIEEPKLQDVYFAGAAKEIFGALSSGKSDPKKLMEALTKGVEERRILLWSASEAEQATIGQYSLGGMVSGAAISPAQFGIYFNDGTGAKMDFWMKRTVQVVKDCTRDGYREVTVRVTSTNTAPADAATSLPAYVTGEGVFGVPAGTVQTNVVAYGPVQANIDTVVKDGVKIPFAAQRHSQRGVGTSTIRLAPGESTTLDFNFGHIVQHTHPEIVVTPTVQSVKDVLLAPQVTPCE</sequence>
<accession>A0ABW8N283</accession>
<dbReference type="Proteomes" id="UP001620520">
    <property type="component" value="Unassembled WGS sequence"/>
</dbReference>
<dbReference type="InterPro" id="IPR025101">
    <property type="entry name" value="DUF4012"/>
</dbReference>
<name>A0ABW8N283_9MICC</name>
<keyword evidence="2" id="KW-0812">Transmembrane</keyword>
<dbReference type="EMBL" id="JBIYEW010000003">
    <property type="protein sequence ID" value="MFK4638114.1"/>
    <property type="molecule type" value="Genomic_DNA"/>
</dbReference>
<gene>
    <name evidence="3" type="ORF">ABIA52_001003</name>
</gene>
<keyword evidence="4" id="KW-1185">Reference proteome</keyword>
<protein>
    <recommendedName>
        <fullName evidence="5">DUF4012 domain-containing protein</fullName>
    </recommendedName>
</protein>
<dbReference type="Pfam" id="PF13196">
    <property type="entry name" value="DUF4012"/>
    <property type="match status" value="1"/>
</dbReference>
<keyword evidence="2" id="KW-1133">Transmembrane helix</keyword>
<evidence type="ECO:0000313" key="3">
    <source>
        <dbReference type="EMBL" id="MFK4638114.1"/>
    </source>
</evidence>
<comment type="caution">
    <text evidence="3">The sequence shown here is derived from an EMBL/GenBank/DDBJ whole genome shotgun (WGS) entry which is preliminary data.</text>
</comment>
<organism evidence="3 4">
    <name type="scientific">Paenarthrobacter histidinolovorans</name>
    <dbReference type="NCBI Taxonomy" id="43664"/>
    <lineage>
        <taxon>Bacteria</taxon>
        <taxon>Bacillati</taxon>
        <taxon>Actinomycetota</taxon>
        <taxon>Actinomycetes</taxon>
        <taxon>Micrococcales</taxon>
        <taxon>Micrococcaceae</taxon>
        <taxon>Paenarthrobacter</taxon>
    </lineage>
</organism>
<evidence type="ECO:0000313" key="4">
    <source>
        <dbReference type="Proteomes" id="UP001620520"/>
    </source>
</evidence>
<evidence type="ECO:0000256" key="2">
    <source>
        <dbReference type="SAM" id="Phobius"/>
    </source>
</evidence>
<reference evidence="3 4" key="1">
    <citation type="submission" date="2024-10" db="EMBL/GenBank/DDBJ databases">
        <title>Novel secondary metabolite-producing bacteria for plant disease control.</title>
        <authorList>
            <person name="Chevrette M."/>
        </authorList>
    </citation>
    <scope>NUCLEOTIDE SEQUENCE [LARGE SCALE GENOMIC DNA]</scope>
    <source>
        <strain evidence="3 4">J30 TE3557</strain>
    </source>
</reference>